<evidence type="ECO:0000259" key="8">
    <source>
        <dbReference type="PROSITE" id="PS50928"/>
    </source>
</evidence>
<comment type="caution">
    <text evidence="9">The sequence shown here is derived from an EMBL/GenBank/DDBJ whole genome shotgun (WGS) entry which is preliminary data.</text>
</comment>
<feature type="transmembrane region" description="Helical" evidence="7">
    <location>
        <begin position="21"/>
        <end position="39"/>
    </location>
</feature>
<feature type="transmembrane region" description="Helical" evidence="7">
    <location>
        <begin position="74"/>
        <end position="93"/>
    </location>
</feature>
<keyword evidence="3" id="KW-1003">Cell membrane</keyword>
<dbReference type="RefSeq" id="WP_254166595.1">
    <property type="nucleotide sequence ID" value="NZ_JANAFB010000018.1"/>
</dbReference>
<dbReference type="PANTHER" id="PTHR30614:SF21">
    <property type="entry name" value="AMINO ACID ABC TRANSPORTER PERMEASE"/>
    <property type="match status" value="1"/>
</dbReference>
<evidence type="ECO:0000256" key="5">
    <source>
        <dbReference type="ARBA" id="ARBA00022989"/>
    </source>
</evidence>
<dbReference type="Gene3D" id="1.10.3720.10">
    <property type="entry name" value="MetI-like"/>
    <property type="match status" value="1"/>
</dbReference>
<dbReference type="PROSITE" id="PS50928">
    <property type="entry name" value="ABC_TM1"/>
    <property type="match status" value="1"/>
</dbReference>
<feature type="transmembrane region" description="Helical" evidence="7">
    <location>
        <begin position="141"/>
        <end position="161"/>
    </location>
</feature>
<evidence type="ECO:0000256" key="6">
    <source>
        <dbReference type="ARBA" id="ARBA00023136"/>
    </source>
</evidence>
<sequence length="290" mass="31282">MKANLNVLFDAQGPRGRRLTLIFNVVGLALAAVVVWWLLATLADRGQLSWERWSFVFTANAWENFYLPGLMSTLKAALVSIVTSVAFGLLFGMGRLAPNALVRGVCTVVVEFFRAVPVLLMMIFFWLWIGFLDLVPPSDLPFLAVVLGLTFYNGSVIAELVRSGVHQLPKGQSEAGLAVGLSHGQVLRIIQLPQALVAMLPSMLSQFVVILKDTALGIIITYPELLDSARRLGAANSMLQSLLVAAVAFIVINFVLTSAANWLSGYLSTRTSGRTKITAAPAVGAPEKVA</sequence>
<dbReference type="AlphaFoldDB" id="A0A9X2HD49"/>
<gene>
    <name evidence="9" type="ORF">NBM05_08755</name>
</gene>
<evidence type="ECO:0000313" key="10">
    <source>
        <dbReference type="Proteomes" id="UP001139502"/>
    </source>
</evidence>
<dbReference type="CDD" id="cd06261">
    <property type="entry name" value="TM_PBP2"/>
    <property type="match status" value="1"/>
</dbReference>
<organism evidence="9 10">
    <name type="scientific">Rothia santali</name>
    <dbReference type="NCBI Taxonomy" id="2949643"/>
    <lineage>
        <taxon>Bacteria</taxon>
        <taxon>Bacillati</taxon>
        <taxon>Actinomycetota</taxon>
        <taxon>Actinomycetes</taxon>
        <taxon>Micrococcales</taxon>
        <taxon>Micrococcaceae</taxon>
        <taxon>Rothia</taxon>
    </lineage>
</organism>
<keyword evidence="5 7" id="KW-1133">Transmembrane helix</keyword>
<feature type="transmembrane region" description="Helical" evidence="7">
    <location>
        <begin position="105"/>
        <end position="129"/>
    </location>
</feature>
<dbReference type="InterPro" id="IPR035906">
    <property type="entry name" value="MetI-like_sf"/>
</dbReference>
<reference evidence="9" key="1">
    <citation type="submission" date="2022-06" db="EMBL/GenBank/DDBJ databases">
        <title>Rothia sp. isolated from sandalwood seedling.</title>
        <authorList>
            <person name="Tuikhar N."/>
            <person name="Kirdat K."/>
            <person name="Thorat V."/>
            <person name="Swetha P."/>
            <person name="Padma S."/>
            <person name="Sundararaj R."/>
            <person name="Yadav A."/>
        </authorList>
    </citation>
    <scope>NUCLEOTIDE SEQUENCE</scope>
    <source>
        <strain evidence="9">AR01</strain>
    </source>
</reference>
<accession>A0A9X2HD49</accession>
<protein>
    <submittedName>
        <fullName evidence="9">Amino acid ABC transporter permease</fullName>
    </submittedName>
</protein>
<evidence type="ECO:0000313" key="9">
    <source>
        <dbReference type="EMBL" id="MCP3426090.1"/>
    </source>
</evidence>
<evidence type="ECO:0000256" key="1">
    <source>
        <dbReference type="ARBA" id="ARBA00004651"/>
    </source>
</evidence>
<evidence type="ECO:0000256" key="3">
    <source>
        <dbReference type="ARBA" id="ARBA00022475"/>
    </source>
</evidence>
<keyword evidence="4 7" id="KW-0812">Transmembrane</keyword>
<dbReference type="PANTHER" id="PTHR30614">
    <property type="entry name" value="MEMBRANE COMPONENT OF AMINO ACID ABC TRANSPORTER"/>
    <property type="match status" value="1"/>
</dbReference>
<dbReference type="InterPro" id="IPR043429">
    <property type="entry name" value="ArtM/GltK/GlnP/TcyL/YhdX-like"/>
</dbReference>
<name>A0A9X2HD49_9MICC</name>
<comment type="subcellular location">
    <subcellularLocation>
        <location evidence="1 7">Cell membrane</location>
        <topology evidence="1 7">Multi-pass membrane protein</topology>
    </subcellularLocation>
</comment>
<evidence type="ECO:0000256" key="4">
    <source>
        <dbReference type="ARBA" id="ARBA00022692"/>
    </source>
</evidence>
<keyword evidence="6 7" id="KW-0472">Membrane</keyword>
<evidence type="ECO:0000256" key="2">
    <source>
        <dbReference type="ARBA" id="ARBA00022448"/>
    </source>
</evidence>
<dbReference type="GO" id="GO:0022857">
    <property type="term" value="F:transmembrane transporter activity"/>
    <property type="evidence" value="ECO:0007669"/>
    <property type="project" value="InterPro"/>
</dbReference>
<feature type="domain" description="ABC transmembrane type-1" evidence="8">
    <location>
        <begin position="70"/>
        <end position="260"/>
    </location>
</feature>
<dbReference type="GO" id="GO:0043190">
    <property type="term" value="C:ATP-binding cassette (ABC) transporter complex"/>
    <property type="evidence" value="ECO:0007669"/>
    <property type="project" value="InterPro"/>
</dbReference>
<dbReference type="EMBL" id="JANAFB010000018">
    <property type="protein sequence ID" value="MCP3426090.1"/>
    <property type="molecule type" value="Genomic_DNA"/>
</dbReference>
<dbReference type="NCBIfam" id="TIGR01726">
    <property type="entry name" value="HEQRo_perm_3TM"/>
    <property type="match status" value="1"/>
</dbReference>
<dbReference type="InterPro" id="IPR010065">
    <property type="entry name" value="AA_ABC_transptr_permease_3TM"/>
</dbReference>
<keyword evidence="2 7" id="KW-0813">Transport</keyword>
<feature type="transmembrane region" description="Helical" evidence="7">
    <location>
        <begin position="242"/>
        <end position="264"/>
    </location>
</feature>
<comment type="similarity">
    <text evidence="7">Belongs to the binding-protein-dependent transport system permease family.</text>
</comment>
<keyword evidence="10" id="KW-1185">Reference proteome</keyword>
<evidence type="ECO:0000256" key="7">
    <source>
        <dbReference type="RuleBase" id="RU363032"/>
    </source>
</evidence>
<dbReference type="InterPro" id="IPR000515">
    <property type="entry name" value="MetI-like"/>
</dbReference>
<proteinExistence type="inferred from homology"/>
<dbReference type="Pfam" id="PF00528">
    <property type="entry name" value="BPD_transp_1"/>
    <property type="match status" value="1"/>
</dbReference>
<dbReference type="Proteomes" id="UP001139502">
    <property type="component" value="Unassembled WGS sequence"/>
</dbReference>
<dbReference type="SUPFAM" id="SSF161098">
    <property type="entry name" value="MetI-like"/>
    <property type="match status" value="1"/>
</dbReference>
<dbReference type="GO" id="GO:0006865">
    <property type="term" value="P:amino acid transport"/>
    <property type="evidence" value="ECO:0007669"/>
    <property type="project" value="TreeGrafter"/>
</dbReference>